<keyword evidence="3" id="KW-1185">Reference proteome</keyword>
<evidence type="ECO:0000313" key="2">
    <source>
        <dbReference type="EMBL" id="UYU31146.1"/>
    </source>
</evidence>
<dbReference type="InterPro" id="IPR010351">
    <property type="entry name" value="DUF943"/>
</dbReference>
<keyword evidence="1" id="KW-0812">Transmembrane</keyword>
<sequence>MKKCKAILLISAVFIVIWLMYLALSPTKIVAVHISDGAARILLENPPLTRRTKILWWKQNAEMLRQQYNIPIIHTDGYFYVSVWDFADGYKEEEDKDRLCFEDMPEPRNCIEKEWVMTVQRSVSTKRITFDIGNDSYEMLPDGRLRKRHFTWTVR</sequence>
<name>A0ABY6JFA1_9ENTR</name>
<protein>
    <submittedName>
        <fullName evidence="2">DUF943 family protein</fullName>
    </submittedName>
</protein>
<accession>A0ABY6JFA1</accession>
<proteinExistence type="predicted"/>
<keyword evidence="1" id="KW-0472">Membrane</keyword>
<dbReference type="Pfam" id="PF06092">
    <property type="entry name" value="DUF943"/>
    <property type="match status" value="1"/>
</dbReference>
<feature type="transmembrane region" description="Helical" evidence="1">
    <location>
        <begin position="7"/>
        <end position="24"/>
    </location>
</feature>
<dbReference type="EMBL" id="CP074352">
    <property type="protein sequence ID" value="UYU31146.1"/>
    <property type="molecule type" value="Genomic_DNA"/>
</dbReference>
<organism evidence="2 3">
    <name type="scientific">Siccibacter colletis</name>
    <dbReference type="NCBI Taxonomy" id="1505757"/>
    <lineage>
        <taxon>Bacteria</taxon>
        <taxon>Pseudomonadati</taxon>
        <taxon>Pseudomonadota</taxon>
        <taxon>Gammaproteobacteria</taxon>
        <taxon>Enterobacterales</taxon>
        <taxon>Enterobacteriaceae</taxon>
        <taxon>Siccibacter</taxon>
    </lineage>
</organism>
<reference evidence="2 3" key="1">
    <citation type="submission" date="2021-05" db="EMBL/GenBank/DDBJ databases">
        <title>Isolation, identification, and the growth promoting effects of Pantoea dispersa strain YSD J2 from the aboveground leaves of Cyperus esculentus L.Var. Sativus.</title>
        <authorList>
            <person name="Wang S."/>
            <person name="Tang X.M."/>
            <person name="Huang Y.N."/>
        </authorList>
    </citation>
    <scope>NUCLEOTIDE SEQUENCE [LARGE SCALE GENOMIC DNA]</scope>
    <source>
        <strain evidence="3">YSD YN2</strain>
    </source>
</reference>
<gene>
    <name evidence="2" type="ORF">KFZ77_15040</name>
</gene>
<evidence type="ECO:0000313" key="3">
    <source>
        <dbReference type="Proteomes" id="UP001156318"/>
    </source>
</evidence>
<dbReference type="Proteomes" id="UP001156318">
    <property type="component" value="Chromosome"/>
</dbReference>
<evidence type="ECO:0000256" key="1">
    <source>
        <dbReference type="SAM" id="Phobius"/>
    </source>
</evidence>
<dbReference type="RefSeq" id="WP_264384646.1">
    <property type="nucleotide sequence ID" value="NZ_CP074352.1"/>
</dbReference>
<keyword evidence="1" id="KW-1133">Transmembrane helix</keyword>